<gene>
    <name evidence="1" type="ORF">Spb1_16290</name>
</gene>
<evidence type="ECO:0000313" key="2">
    <source>
        <dbReference type="Proteomes" id="UP000315349"/>
    </source>
</evidence>
<accession>A0A518GME1</accession>
<keyword evidence="2" id="KW-1185">Reference proteome</keyword>
<dbReference type="KEGG" id="peh:Spb1_16290"/>
<proteinExistence type="predicted"/>
<protein>
    <submittedName>
        <fullName evidence="1">Uncharacterized protein</fullName>
    </submittedName>
</protein>
<dbReference type="Proteomes" id="UP000315349">
    <property type="component" value="Chromosome"/>
</dbReference>
<dbReference type="EMBL" id="CP036299">
    <property type="protein sequence ID" value="QDV29714.1"/>
    <property type="molecule type" value="Genomic_DNA"/>
</dbReference>
<dbReference type="OrthoDB" id="9919945at2"/>
<dbReference type="AlphaFoldDB" id="A0A518GME1"/>
<evidence type="ECO:0000313" key="1">
    <source>
        <dbReference type="EMBL" id="QDV29714.1"/>
    </source>
</evidence>
<sequence>MTARDIIEFAREIGADARLKDAQVCVSTGPEENGSIRGWSDAVFLREEADGWTVGFAQYGRTRVIDAGELRDLHKAWVSSQDKTVFQAYEKA</sequence>
<dbReference type="RefSeq" id="WP_145297972.1">
    <property type="nucleotide sequence ID" value="NZ_CP036299.1"/>
</dbReference>
<name>A0A518GME1_9PLAN</name>
<reference evidence="1 2" key="1">
    <citation type="submission" date="2019-02" db="EMBL/GenBank/DDBJ databases">
        <title>Deep-cultivation of Planctomycetes and their phenomic and genomic characterization uncovers novel biology.</title>
        <authorList>
            <person name="Wiegand S."/>
            <person name="Jogler M."/>
            <person name="Boedeker C."/>
            <person name="Pinto D."/>
            <person name="Vollmers J."/>
            <person name="Rivas-Marin E."/>
            <person name="Kohn T."/>
            <person name="Peeters S.H."/>
            <person name="Heuer A."/>
            <person name="Rast P."/>
            <person name="Oberbeckmann S."/>
            <person name="Bunk B."/>
            <person name="Jeske O."/>
            <person name="Meyerdierks A."/>
            <person name="Storesund J.E."/>
            <person name="Kallscheuer N."/>
            <person name="Luecker S."/>
            <person name="Lage O.M."/>
            <person name="Pohl T."/>
            <person name="Merkel B.J."/>
            <person name="Hornburger P."/>
            <person name="Mueller R.-W."/>
            <person name="Bruemmer F."/>
            <person name="Labrenz M."/>
            <person name="Spormann A.M."/>
            <person name="Op den Camp H."/>
            <person name="Overmann J."/>
            <person name="Amann R."/>
            <person name="Jetten M.S.M."/>
            <person name="Mascher T."/>
            <person name="Medema M.H."/>
            <person name="Devos D.P."/>
            <person name="Kaster A.-K."/>
            <person name="Ovreas L."/>
            <person name="Rohde M."/>
            <person name="Galperin M.Y."/>
            <person name="Jogler C."/>
        </authorList>
    </citation>
    <scope>NUCLEOTIDE SEQUENCE [LARGE SCALE GENOMIC DNA]</scope>
    <source>
        <strain evidence="1 2">Spb1</strain>
    </source>
</reference>
<organism evidence="1 2">
    <name type="scientific">Planctopirus ephydatiae</name>
    <dbReference type="NCBI Taxonomy" id="2528019"/>
    <lineage>
        <taxon>Bacteria</taxon>
        <taxon>Pseudomonadati</taxon>
        <taxon>Planctomycetota</taxon>
        <taxon>Planctomycetia</taxon>
        <taxon>Planctomycetales</taxon>
        <taxon>Planctomycetaceae</taxon>
        <taxon>Planctopirus</taxon>
    </lineage>
</organism>